<proteinExistence type="predicted"/>
<dbReference type="InterPro" id="IPR011251">
    <property type="entry name" value="Luciferase-like_dom"/>
</dbReference>
<dbReference type="AlphaFoldDB" id="A0A931DDM2"/>
<dbReference type="RefSeq" id="WP_197010933.1">
    <property type="nucleotide sequence ID" value="NZ_BAABES010000027.1"/>
</dbReference>
<dbReference type="GO" id="GO:0016705">
    <property type="term" value="F:oxidoreductase activity, acting on paired donors, with incorporation or reduction of molecular oxygen"/>
    <property type="evidence" value="ECO:0007669"/>
    <property type="project" value="InterPro"/>
</dbReference>
<protein>
    <submittedName>
        <fullName evidence="3">F420-dependent oxidoreductase-like protein</fullName>
    </submittedName>
</protein>
<name>A0A931DDM2_9ACTN</name>
<dbReference type="SUPFAM" id="SSF51679">
    <property type="entry name" value="Bacterial luciferase-like"/>
    <property type="match status" value="1"/>
</dbReference>
<organism evidence="3 4">
    <name type="scientific">Actinomadura viridis</name>
    <dbReference type="NCBI Taxonomy" id="58110"/>
    <lineage>
        <taxon>Bacteria</taxon>
        <taxon>Bacillati</taxon>
        <taxon>Actinomycetota</taxon>
        <taxon>Actinomycetes</taxon>
        <taxon>Streptosporangiales</taxon>
        <taxon>Thermomonosporaceae</taxon>
        <taxon>Actinomadura</taxon>
    </lineage>
</organism>
<feature type="domain" description="Luciferase-like" evidence="2">
    <location>
        <begin position="9"/>
        <end position="264"/>
    </location>
</feature>
<evidence type="ECO:0000259" key="2">
    <source>
        <dbReference type="Pfam" id="PF00296"/>
    </source>
</evidence>
<keyword evidence="4" id="KW-1185">Reference proteome</keyword>
<dbReference type="InterPro" id="IPR019910">
    <property type="entry name" value="Lucif-like_OxRdtase_MSMEG_4879"/>
</dbReference>
<dbReference type="PANTHER" id="PTHR43244">
    <property type="match status" value="1"/>
</dbReference>
<gene>
    <name evidence="3" type="ORF">IW256_002293</name>
</gene>
<dbReference type="NCBIfam" id="TIGR03564">
    <property type="entry name" value="F420_MSMEG_4879"/>
    <property type="match status" value="1"/>
</dbReference>
<evidence type="ECO:0000313" key="4">
    <source>
        <dbReference type="Proteomes" id="UP000614047"/>
    </source>
</evidence>
<dbReference type="Pfam" id="PF00296">
    <property type="entry name" value="Bac_luciferase"/>
    <property type="match status" value="1"/>
</dbReference>
<sequence>MRIGQCVVGAGSTLEEIVGEVRAAAAAGLDGAFLPQLAGWDAIMAAGAAGREVPGIEVGTAVVPTYPRHPVTMAEQALTAQAVSGGRFTLGIGPSHSQIIEGSFGIPYTRPAAHTREYLSVLRPLLRGEEVDHRGEALTAAGRVAVPGIAPPPVLLSALGPRMLRIAGELADGTVTTWLGPEGIAGHIVPLITRAAEEAGRPAPRIVAGAVVALTHDPEAARREVLERFGIAGDLPSYRAVLDRQGLSNVHETIVAGDERAVTAEVRRFAEAGATDLLVTPLGDADVRARTIELLGSLSGTV</sequence>
<dbReference type="InterPro" id="IPR036661">
    <property type="entry name" value="Luciferase-like_sf"/>
</dbReference>
<reference evidence="3" key="1">
    <citation type="submission" date="2020-11" db="EMBL/GenBank/DDBJ databases">
        <title>Sequencing the genomes of 1000 actinobacteria strains.</title>
        <authorList>
            <person name="Klenk H.-P."/>
        </authorList>
    </citation>
    <scope>NUCLEOTIDE SEQUENCE</scope>
    <source>
        <strain evidence="3">DSM 43175</strain>
    </source>
</reference>
<evidence type="ECO:0000313" key="3">
    <source>
        <dbReference type="EMBL" id="MBG6088180.1"/>
    </source>
</evidence>
<dbReference type="Gene3D" id="3.20.20.30">
    <property type="entry name" value="Luciferase-like domain"/>
    <property type="match status" value="1"/>
</dbReference>
<dbReference type="Proteomes" id="UP000614047">
    <property type="component" value="Unassembled WGS sequence"/>
</dbReference>
<evidence type="ECO:0000256" key="1">
    <source>
        <dbReference type="ARBA" id="ARBA00023002"/>
    </source>
</evidence>
<accession>A0A931DDM2</accession>
<dbReference type="EMBL" id="JADOUA010000001">
    <property type="protein sequence ID" value="MBG6088180.1"/>
    <property type="molecule type" value="Genomic_DNA"/>
</dbReference>
<comment type="caution">
    <text evidence="3">The sequence shown here is derived from an EMBL/GenBank/DDBJ whole genome shotgun (WGS) entry which is preliminary data.</text>
</comment>
<dbReference type="CDD" id="cd01097">
    <property type="entry name" value="Tetrahydromethanopterin_reductase"/>
    <property type="match status" value="1"/>
</dbReference>
<dbReference type="InterPro" id="IPR050564">
    <property type="entry name" value="F420-G6PD/mer"/>
</dbReference>
<keyword evidence="1" id="KW-0560">Oxidoreductase</keyword>
<dbReference type="PANTHER" id="PTHR43244:SF1">
    <property type="entry name" value="5,10-METHYLENETETRAHYDROMETHANOPTERIN REDUCTASE"/>
    <property type="match status" value="1"/>
</dbReference>